<evidence type="ECO:0008006" key="4">
    <source>
        <dbReference type="Google" id="ProtNLM"/>
    </source>
</evidence>
<dbReference type="Proteomes" id="UP001592528">
    <property type="component" value="Unassembled WGS sequence"/>
</dbReference>
<accession>A0ABV6UHN3</accession>
<reference evidence="2 3" key="1">
    <citation type="submission" date="2024-09" db="EMBL/GenBank/DDBJ databases">
        <authorList>
            <person name="Lee S.D."/>
        </authorList>
    </citation>
    <scope>NUCLEOTIDE SEQUENCE [LARGE SCALE GENOMIC DNA]</scope>
    <source>
        <strain evidence="2 3">N1-5</strain>
    </source>
</reference>
<keyword evidence="1" id="KW-1133">Transmembrane helix</keyword>
<proteinExistence type="predicted"/>
<sequence>MSYTLLRPTARSRALPVATATGRRAGLRAPMLAVLSFAVAAPLSVLLAAVGERPYPVFELVVMSLAAFAVGCAADLAGSVLVGLVFWLFLDGFDLGRWGVLGWDGHTSAVRLAVLVAAGVVGAVVGTAVRAAQRNESSDLDEDAPGHAIDRIEEIPGALPKG</sequence>
<keyword evidence="1" id="KW-0472">Membrane</keyword>
<comment type="caution">
    <text evidence="2">The sequence shown here is derived from an EMBL/GenBank/DDBJ whole genome shotgun (WGS) entry which is preliminary data.</text>
</comment>
<feature type="transmembrane region" description="Helical" evidence="1">
    <location>
        <begin position="62"/>
        <end position="89"/>
    </location>
</feature>
<evidence type="ECO:0000256" key="1">
    <source>
        <dbReference type="SAM" id="Phobius"/>
    </source>
</evidence>
<organism evidence="2 3">
    <name type="scientific">Streptacidiphilus cavernicola</name>
    <dbReference type="NCBI Taxonomy" id="3342716"/>
    <lineage>
        <taxon>Bacteria</taxon>
        <taxon>Bacillati</taxon>
        <taxon>Actinomycetota</taxon>
        <taxon>Actinomycetes</taxon>
        <taxon>Kitasatosporales</taxon>
        <taxon>Streptomycetaceae</taxon>
        <taxon>Streptacidiphilus</taxon>
    </lineage>
</organism>
<feature type="transmembrane region" description="Helical" evidence="1">
    <location>
        <begin position="31"/>
        <end position="50"/>
    </location>
</feature>
<dbReference type="EMBL" id="JBHEZZ010000003">
    <property type="protein sequence ID" value="MFC1400954.1"/>
    <property type="molecule type" value="Genomic_DNA"/>
</dbReference>
<name>A0ABV6UHN3_9ACTN</name>
<gene>
    <name evidence="2" type="ORF">ACEZDJ_06615</name>
</gene>
<evidence type="ECO:0000313" key="3">
    <source>
        <dbReference type="Proteomes" id="UP001592528"/>
    </source>
</evidence>
<keyword evidence="3" id="KW-1185">Reference proteome</keyword>
<evidence type="ECO:0000313" key="2">
    <source>
        <dbReference type="EMBL" id="MFC1400954.1"/>
    </source>
</evidence>
<feature type="transmembrane region" description="Helical" evidence="1">
    <location>
        <begin position="109"/>
        <end position="129"/>
    </location>
</feature>
<dbReference type="RefSeq" id="WP_157623665.1">
    <property type="nucleotide sequence ID" value="NZ_JBHEZZ010000003.1"/>
</dbReference>
<keyword evidence="1" id="KW-0812">Transmembrane</keyword>
<protein>
    <recommendedName>
        <fullName evidence="4">DUF4118 domain-containing protein</fullName>
    </recommendedName>
</protein>